<sequence>MKIFTPLLIVTLLLTLAAQAHDPSQHKDKAEKPQCAALKDMDIKKMDKQDPVTQALIKKCMKQLHPEEKPETEK</sequence>
<dbReference type="RefSeq" id="WP_183463276.1">
    <property type="nucleotide sequence ID" value="NZ_JACHWZ010000027.1"/>
</dbReference>
<comment type="caution">
    <text evidence="2">The sequence shown here is derived from an EMBL/GenBank/DDBJ whole genome shotgun (WGS) entry which is preliminary data.</text>
</comment>
<feature type="chain" id="PRO_5031563253" description="PsiF repeat-containing protein" evidence="1">
    <location>
        <begin position="21"/>
        <end position="74"/>
    </location>
</feature>
<organism evidence="2 3">
    <name type="scientific">Microbulbifer rhizosphaerae</name>
    <dbReference type="NCBI Taxonomy" id="1562603"/>
    <lineage>
        <taxon>Bacteria</taxon>
        <taxon>Pseudomonadati</taxon>
        <taxon>Pseudomonadota</taxon>
        <taxon>Gammaproteobacteria</taxon>
        <taxon>Cellvibrionales</taxon>
        <taxon>Microbulbiferaceae</taxon>
        <taxon>Microbulbifer</taxon>
    </lineage>
</organism>
<evidence type="ECO:0000256" key="1">
    <source>
        <dbReference type="SAM" id="SignalP"/>
    </source>
</evidence>
<evidence type="ECO:0000313" key="2">
    <source>
        <dbReference type="EMBL" id="MBB3063260.1"/>
    </source>
</evidence>
<proteinExistence type="predicted"/>
<keyword evidence="3" id="KW-1185">Reference proteome</keyword>
<evidence type="ECO:0000313" key="3">
    <source>
        <dbReference type="Proteomes" id="UP000535937"/>
    </source>
</evidence>
<accession>A0A7W4WFG0</accession>
<name>A0A7W4WFG0_9GAMM</name>
<gene>
    <name evidence="2" type="ORF">FHS09_004118</name>
</gene>
<reference evidence="2 3" key="1">
    <citation type="submission" date="2020-08" db="EMBL/GenBank/DDBJ databases">
        <title>Genomic Encyclopedia of Type Strains, Phase III (KMG-III): the genomes of soil and plant-associated and newly described type strains.</title>
        <authorList>
            <person name="Whitman W."/>
        </authorList>
    </citation>
    <scope>NUCLEOTIDE SEQUENCE [LARGE SCALE GENOMIC DNA]</scope>
    <source>
        <strain evidence="2 3">CECT 8799</strain>
    </source>
</reference>
<keyword evidence="1" id="KW-0732">Signal</keyword>
<feature type="signal peptide" evidence="1">
    <location>
        <begin position="1"/>
        <end position="20"/>
    </location>
</feature>
<evidence type="ECO:0008006" key="4">
    <source>
        <dbReference type="Google" id="ProtNLM"/>
    </source>
</evidence>
<dbReference type="Proteomes" id="UP000535937">
    <property type="component" value="Unassembled WGS sequence"/>
</dbReference>
<protein>
    <recommendedName>
        <fullName evidence="4">PsiF repeat-containing protein</fullName>
    </recommendedName>
</protein>
<dbReference type="AlphaFoldDB" id="A0A7W4WFG0"/>
<dbReference type="EMBL" id="JACHWZ010000027">
    <property type="protein sequence ID" value="MBB3063260.1"/>
    <property type="molecule type" value="Genomic_DNA"/>
</dbReference>